<keyword evidence="7" id="KW-0175">Coiled coil</keyword>
<feature type="coiled-coil region" evidence="7">
    <location>
        <begin position="3"/>
        <end position="55"/>
    </location>
</feature>
<sequence>AQQERALLQRDQAEKALDNLEQLAEVDVRGAYIEVNRAKEQIDASAATRKFQEEKLRIETEKFRVGRSTSFLVAQAQGDLLVSKILEVQAVADYLKALIGLYRQEGSLLERRGISAPGSRPVVLSKKNNP</sequence>
<dbReference type="PANTHER" id="PTHR30026:SF23">
    <property type="entry name" value="TO APRF-PUTATIVE OUTER MEMBRANE EFFLUX PROTEIN OR SECRETED ALKALINE PHOSPHATASE-RELATED"/>
    <property type="match status" value="1"/>
</dbReference>
<dbReference type="Pfam" id="PF02321">
    <property type="entry name" value="OEP"/>
    <property type="match status" value="1"/>
</dbReference>
<evidence type="ECO:0000256" key="6">
    <source>
        <dbReference type="ARBA" id="ARBA00023237"/>
    </source>
</evidence>
<dbReference type="GO" id="GO:0009279">
    <property type="term" value="C:cell outer membrane"/>
    <property type="evidence" value="ECO:0007669"/>
    <property type="project" value="UniProtKB-SubCell"/>
</dbReference>
<dbReference type="GO" id="GO:0015288">
    <property type="term" value="F:porin activity"/>
    <property type="evidence" value="ECO:0007669"/>
    <property type="project" value="TreeGrafter"/>
</dbReference>
<comment type="caution">
    <text evidence="8">The sequence shown here is derived from an EMBL/GenBank/DDBJ whole genome shotgun (WGS) entry which is preliminary data.</text>
</comment>
<gene>
    <name evidence="8" type="ORF">LCGC14_2797240</name>
</gene>
<evidence type="ECO:0000256" key="5">
    <source>
        <dbReference type="ARBA" id="ARBA00023136"/>
    </source>
</evidence>
<dbReference type="Gene3D" id="1.20.1600.10">
    <property type="entry name" value="Outer membrane efflux proteins (OEP)"/>
    <property type="match status" value="1"/>
</dbReference>
<dbReference type="InterPro" id="IPR051906">
    <property type="entry name" value="TolC-like"/>
</dbReference>
<dbReference type="AlphaFoldDB" id="A0A0F9AXF8"/>
<organism evidence="8">
    <name type="scientific">marine sediment metagenome</name>
    <dbReference type="NCBI Taxonomy" id="412755"/>
    <lineage>
        <taxon>unclassified sequences</taxon>
        <taxon>metagenomes</taxon>
        <taxon>ecological metagenomes</taxon>
    </lineage>
</organism>
<comment type="subcellular location">
    <subcellularLocation>
        <location evidence="1">Cell outer membrane</location>
    </subcellularLocation>
</comment>
<protein>
    <recommendedName>
        <fullName evidence="9">Transporter</fullName>
    </recommendedName>
</protein>
<evidence type="ECO:0008006" key="9">
    <source>
        <dbReference type="Google" id="ProtNLM"/>
    </source>
</evidence>
<evidence type="ECO:0000313" key="8">
    <source>
        <dbReference type="EMBL" id="KKK83054.1"/>
    </source>
</evidence>
<keyword evidence="3" id="KW-1134">Transmembrane beta strand</keyword>
<reference evidence="8" key="1">
    <citation type="journal article" date="2015" name="Nature">
        <title>Complex archaea that bridge the gap between prokaryotes and eukaryotes.</title>
        <authorList>
            <person name="Spang A."/>
            <person name="Saw J.H."/>
            <person name="Jorgensen S.L."/>
            <person name="Zaremba-Niedzwiedzka K."/>
            <person name="Martijn J."/>
            <person name="Lind A.E."/>
            <person name="van Eijk R."/>
            <person name="Schleper C."/>
            <person name="Guy L."/>
            <person name="Ettema T.J."/>
        </authorList>
    </citation>
    <scope>NUCLEOTIDE SEQUENCE</scope>
</reference>
<proteinExistence type="predicted"/>
<accession>A0A0F9AXF8</accession>
<dbReference type="EMBL" id="LAZR01052398">
    <property type="protein sequence ID" value="KKK83054.1"/>
    <property type="molecule type" value="Genomic_DNA"/>
</dbReference>
<keyword evidence="5" id="KW-0472">Membrane</keyword>
<feature type="non-terminal residue" evidence="8">
    <location>
        <position position="1"/>
    </location>
</feature>
<dbReference type="SUPFAM" id="SSF56954">
    <property type="entry name" value="Outer membrane efflux proteins (OEP)"/>
    <property type="match status" value="1"/>
</dbReference>
<dbReference type="PANTHER" id="PTHR30026">
    <property type="entry name" value="OUTER MEMBRANE PROTEIN TOLC"/>
    <property type="match status" value="1"/>
</dbReference>
<evidence type="ECO:0000256" key="1">
    <source>
        <dbReference type="ARBA" id="ARBA00004442"/>
    </source>
</evidence>
<keyword evidence="4" id="KW-0812">Transmembrane</keyword>
<evidence type="ECO:0000256" key="2">
    <source>
        <dbReference type="ARBA" id="ARBA00022448"/>
    </source>
</evidence>
<name>A0A0F9AXF8_9ZZZZ</name>
<dbReference type="GO" id="GO:1990281">
    <property type="term" value="C:efflux pump complex"/>
    <property type="evidence" value="ECO:0007669"/>
    <property type="project" value="TreeGrafter"/>
</dbReference>
<evidence type="ECO:0000256" key="4">
    <source>
        <dbReference type="ARBA" id="ARBA00022692"/>
    </source>
</evidence>
<evidence type="ECO:0000256" key="3">
    <source>
        <dbReference type="ARBA" id="ARBA00022452"/>
    </source>
</evidence>
<dbReference type="InterPro" id="IPR003423">
    <property type="entry name" value="OMP_efflux"/>
</dbReference>
<keyword evidence="6" id="KW-0998">Cell outer membrane</keyword>
<dbReference type="GO" id="GO:0015562">
    <property type="term" value="F:efflux transmembrane transporter activity"/>
    <property type="evidence" value="ECO:0007669"/>
    <property type="project" value="InterPro"/>
</dbReference>
<evidence type="ECO:0000256" key="7">
    <source>
        <dbReference type="SAM" id="Coils"/>
    </source>
</evidence>
<keyword evidence="2" id="KW-0813">Transport</keyword>